<proteinExistence type="predicted"/>
<gene>
    <name evidence="2" type="ORF">FBQ73_01730</name>
</gene>
<sequence length="118" mass="13214">MALETFVPPIPPSPSTGNKPELKLLEAQFGDGYTQTTRDGMNHIRDNVSLTWDLLLPAQADAIDAFFRTKGGDTPFLYKPVMFAAPVRWTCKEWSHDVIDNGFRTITATLKRDFNVAV</sequence>
<name>A0A6C1KNC6_XANAU</name>
<dbReference type="Proteomes" id="UP000305131">
    <property type="component" value="Unassembled WGS sequence"/>
</dbReference>
<evidence type="ECO:0000256" key="1">
    <source>
        <dbReference type="SAM" id="MobiDB-lite"/>
    </source>
</evidence>
<dbReference type="EMBL" id="VAUP01000004">
    <property type="protein sequence ID" value="TLX44794.1"/>
    <property type="molecule type" value="Genomic_DNA"/>
</dbReference>
<evidence type="ECO:0008006" key="4">
    <source>
        <dbReference type="Google" id="ProtNLM"/>
    </source>
</evidence>
<dbReference type="InterPro" id="IPR010265">
    <property type="entry name" value="Phage_lambda_TipM"/>
</dbReference>
<dbReference type="RefSeq" id="WP_138397795.1">
    <property type="nucleotide sequence ID" value="NZ_JBAFVI010000009.1"/>
</dbReference>
<dbReference type="AlphaFoldDB" id="A0A6C1KNC6"/>
<dbReference type="Pfam" id="PF05939">
    <property type="entry name" value="Phage_min_tail"/>
    <property type="match status" value="1"/>
</dbReference>
<evidence type="ECO:0000313" key="2">
    <source>
        <dbReference type="EMBL" id="TLX44794.1"/>
    </source>
</evidence>
<organism evidence="2 3">
    <name type="scientific">Xanthobacter autotrophicus</name>
    <dbReference type="NCBI Taxonomy" id="280"/>
    <lineage>
        <taxon>Bacteria</taxon>
        <taxon>Pseudomonadati</taxon>
        <taxon>Pseudomonadota</taxon>
        <taxon>Alphaproteobacteria</taxon>
        <taxon>Hyphomicrobiales</taxon>
        <taxon>Xanthobacteraceae</taxon>
        <taxon>Xanthobacter</taxon>
    </lineage>
</organism>
<evidence type="ECO:0000313" key="3">
    <source>
        <dbReference type="Proteomes" id="UP000305131"/>
    </source>
</evidence>
<comment type="caution">
    <text evidence="2">The sequence shown here is derived from an EMBL/GenBank/DDBJ whole genome shotgun (WGS) entry which is preliminary data.</text>
</comment>
<protein>
    <recommendedName>
        <fullName evidence="4">Phage tail protein</fullName>
    </recommendedName>
</protein>
<dbReference type="GeneID" id="95772179"/>
<feature type="region of interest" description="Disordered" evidence="1">
    <location>
        <begin position="1"/>
        <end position="20"/>
    </location>
</feature>
<dbReference type="OrthoDB" id="8607203at2"/>
<reference evidence="2 3" key="1">
    <citation type="submission" date="2019-05" db="EMBL/GenBank/DDBJ databases">
        <authorList>
            <person name="Zhou X."/>
        </authorList>
    </citation>
    <scope>NUCLEOTIDE SEQUENCE [LARGE SCALE GENOMIC DNA]</scope>
    <source>
        <strain evidence="2 3">DSM 432</strain>
    </source>
</reference>
<accession>A0A6C1KNC6</accession>